<accession>A0A7G8BJ59</accession>
<evidence type="ECO:0000313" key="7">
    <source>
        <dbReference type="Proteomes" id="UP000515312"/>
    </source>
</evidence>
<feature type="chain" id="PRO_5028949925" evidence="5">
    <location>
        <begin position="36"/>
        <end position="508"/>
    </location>
</feature>
<dbReference type="Pfam" id="PF13181">
    <property type="entry name" value="TPR_8"/>
    <property type="match status" value="1"/>
</dbReference>
<dbReference type="PROSITE" id="PS50005">
    <property type="entry name" value="TPR"/>
    <property type="match status" value="4"/>
</dbReference>
<dbReference type="InterPro" id="IPR050498">
    <property type="entry name" value="Ycf3"/>
</dbReference>
<dbReference type="EMBL" id="CP060394">
    <property type="protein sequence ID" value="QNI32579.1"/>
    <property type="molecule type" value="Genomic_DNA"/>
</dbReference>
<dbReference type="SMART" id="SM00028">
    <property type="entry name" value="TPR"/>
    <property type="match status" value="7"/>
</dbReference>
<keyword evidence="5" id="KW-0732">Signal</keyword>
<evidence type="ECO:0000256" key="1">
    <source>
        <dbReference type="ARBA" id="ARBA00022737"/>
    </source>
</evidence>
<dbReference type="AlphaFoldDB" id="A0A7G8BJ59"/>
<protein>
    <submittedName>
        <fullName evidence="6">Tetratricopeptide repeat protein</fullName>
    </submittedName>
</protein>
<dbReference type="RefSeq" id="WP_186743533.1">
    <property type="nucleotide sequence ID" value="NZ_CP060394.1"/>
</dbReference>
<dbReference type="KEGG" id="adin:H7849_00690"/>
<dbReference type="Pfam" id="PF13432">
    <property type="entry name" value="TPR_16"/>
    <property type="match status" value="2"/>
</dbReference>
<name>A0A7G8BJ59_9BACT</name>
<keyword evidence="2 3" id="KW-0802">TPR repeat</keyword>
<dbReference type="InterPro" id="IPR019734">
    <property type="entry name" value="TPR_rpt"/>
</dbReference>
<gene>
    <name evidence="6" type="ORF">H7849_00690</name>
</gene>
<feature type="repeat" description="TPR" evidence="3">
    <location>
        <begin position="417"/>
        <end position="450"/>
    </location>
</feature>
<evidence type="ECO:0000256" key="2">
    <source>
        <dbReference type="ARBA" id="ARBA00022803"/>
    </source>
</evidence>
<evidence type="ECO:0000256" key="4">
    <source>
        <dbReference type="SAM" id="MobiDB-lite"/>
    </source>
</evidence>
<dbReference type="Gene3D" id="1.25.40.10">
    <property type="entry name" value="Tetratricopeptide repeat domain"/>
    <property type="match status" value="4"/>
</dbReference>
<dbReference type="PANTHER" id="PTHR44858">
    <property type="entry name" value="TETRATRICOPEPTIDE REPEAT PROTEIN 6"/>
    <property type="match status" value="1"/>
</dbReference>
<proteinExistence type="predicted"/>
<keyword evidence="7" id="KW-1185">Reference proteome</keyword>
<reference evidence="6 7" key="1">
    <citation type="submission" date="2020-08" db="EMBL/GenBank/DDBJ databases">
        <title>Edaphobacter telluris sp. nov. and Acidobacterium dinghuensis sp. nov., two acidobacteria isolated from forest soil.</title>
        <authorList>
            <person name="Fu J."/>
            <person name="Qiu L."/>
        </authorList>
    </citation>
    <scope>NUCLEOTIDE SEQUENCE [LARGE SCALE GENOMIC DNA]</scope>
    <source>
        <strain evidence="6">4Y35</strain>
    </source>
</reference>
<dbReference type="Pfam" id="PF14559">
    <property type="entry name" value="TPR_19"/>
    <property type="match status" value="1"/>
</dbReference>
<dbReference type="InterPro" id="IPR011990">
    <property type="entry name" value="TPR-like_helical_dom_sf"/>
</dbReference>
<feature type="signal peptide" evidence="5">
    <location>
        <begin position="1"/>
        <end position="35"/>
    </location>
</feature>
<evidence type="ECO:0000256" key="5">
    <source>
        <dbReference type="SAM" id="SignalP"/>
    </source>
</evidence>
<feature type="repeat" description="TPR" evidence="3">
    <location>
        <begin position="309"/>
        <end position="342"/>
    </location>
</feature>
<dbReference type="PANTHER" id="PTHR44858:SF1">
    <property type="entry name" value="UDP-N-ACETYLGLUCOSAMINE--PEPTIDE N-ACETYLGLUCOSAMINYLTRANSFERASE SPINDLY-RELATED"/>
    <property type="match status" value="1"/>
</dbReference>
<feature type="repeat" description="TPR" evidence="3">
    <location>
        <begin position="173"/>
        <end position="206"/>
    </location>
</feature>
<dbReference type="SUPFAM" id="SSF48452">
    <property type="entry name" value="TPR-like"/>
    <property type="match status" value="2"/>
</dbReference>
<organism evidence="6 7">
    <name type="scientific">Alloacidobacterium dinghuense</name>
    <dbReference type="NCBI Taxonomy" id="2763107"/>
    <lineage>
        <taxon>Bacteria</taxon>
        <taxon>Pseudomonadati</taxon>
        <taxon>Acidobacteriota</taxon>
        <taxon>Terriglobia</taxon>
        <taxon>Terriglobales</taxon>
        <taxon>Acidobacteriaceae</taxon>
        <taxon>Alloacidobacterium</taxon>
    </lineage>
</organism>
<evidence type="ECO:0000256" key="3">
    <source>
        <dbReference type="PROSITE-ProRule" id="PRU00339"/>
    </source>
</evidence>
<dbReference type="Proteomes" id="UP000515312">
    <property type="component" value="Chromosome"/>
</dbReference>
<feature type="region of interest" description="Disordered" evidence="4">
    <location>
        <begin position="485"/>
        <end position="508"/>
    </location>
</feature>
<sequence length="508" mass="55122">MVSRESKIKVRQSSIIKASRTLLLLICSLLPIAHAISQTSPVGPIVHALQNHQFDEALTLSDSALKQAPEDKRLWTLQGMAYSGKNEPASALKAFEHALTLDSSYLPALEGAAQIEFQAGSPKAKAFALQILAQRPTDPTSHAMLGFLEYREKNCTDAVSDFERGSQALANQPNGLGAYAACLAMLSRYDESIPVFQQALNLQPDSQRIRLNLAIAQWKANRASDALATLQPALDSSPPEENALLLAANIDESTNDTSHAVQLLRKAILANTKNVDAYLNFASISFDHASMQVGIDILNAGLTQLPKEARLYVARGVLHAQLGQFSNAASDFETANRLDPNLSFTGVAEGLVESQEHKSSEALSTFRAAAKAHPDDALTQYLLAEALSQQGQTEGTPEYKEAVTAAERAAKLDPHMVTAHDLLATLYLQNGQTQFAVRESRAALAIDPKDQQAIYHLILALRKTDEKDQVPALLKQLTDLRTAAQTEGTQKKRYQLEEIPASSPATSQ</sequence>
<feature type="repeat" description="TPR" evidence="3">
    <location>
        <begin position="72"/>
        <end position="105"/>
    </location>
</feature>
<evidence type="ECO:0000313" key="6">
    <source>
        <dbReference type="EMBL" id="QNI32579.1"/>
    </source>
</evidence>
<keyword evidence="1" id="KW-0677">Repeat</keyword>